<sequence>MQILSAQPLQRNDRPSPTLGQIADEWLESMSSGVKFSTLSAYSAIAAKYIPEELRSKPVSRVTASDIRQLLRAAEHPPGRAELSLSRMHSISTVICSILDYARGNGLSAVVYRQERGRSGAARHEIDPLTLSEQERLEKWLLANMDESTLGVLICLYTGLRLGEICAIKWGDVSFADSALRVRRTVQRVSIPGGGGGEGRTRLMFDTPKSRSANRFVPLPAFLLDVMRPFRGDDAALILTGSAERCIEPRTYQNRFHSMLRAAGLRQVNFHTLRHTFATSCISLGCDTKTLSEILGHADVGVTLNIYVHPSVPAKRELVERLSGRSGHATPDCGA</sequence>
<dbReference type="Pfam" id="PF00589">
    <property type="entry name" value="Phage_integrase"/>
    <property type="match status" value="1"/>
</dbReference>
<evidence type="ECO:0000259" key="6">
    <source>
        <dbReference type="PROSITE" id="PS51900"/>
    </source>
</evidence>
<dbReference type="Proteomes" id="UP000824262">
    <property type="component" value="Unassembled WGS sequence"/>
</dbReference>
<dbReference type="GO" id="GO:0003677">
    <property type="term" value="F:DNA binding"/>
    <property type="evidence" value="ECO:0007669"/>
    <property type="project" value="UniProtKB-UniRule"/>
</dbReference>
<feature type="domain" description="Core-binding (CB)" evidence="6">
    <location>
        <begin position="17"/>
        <end position="103"/>
    </location>
</feature>
<comment type="caution">
    <text evidence="7">The sequence shown here is derived from an EMBL/GenBank/DDBJ whole genome shotgun (WGS) entry which is preliminary data.</text>
</comment>
<dbReference type="GO" id="GO:0015074">
    <property type="term" value="P:DNA integration"/>
    <property type="evidence" value="ECO:0007669"/>
    <property type="project" value="UniProtKB-KW"/>
</dbReference>
<dbReference type="InterPro" id="IPR011010">
    <property type="entry name" value="DNA_brk_join_enz"/>
</dbReference>
<dbReference type="InterPro" id="IPR002104">
    <property type="entry name" value="Integrase_catalytic"/>
</dbReference>
<evidence type="ECO:0000313" key="7">
    <source>
        <dbReference type="EMBL" id="HIQ78522.1"/>
    </source>
</evidence>
<organism evidence="7 8">
    <name type="scientific">Candidatus Scatomorpha intestinavium</name>
    <dbReference type="NCBI Taxonomy" id="2840922"/>
    <lineage>
        <taxon>Bacteria</taxon>
        <taxon>Bacillati</taxon>
        <taxon>Bacillota</taxon>
        <taxon>Clostridia</taxon>
        <taxon>Eubacteriales</taxon>
        <taxon>Candidatus Scatomorpha</taxon>
    </lineage>
</organism>
<reference evidence="7" key="1">
    <citation type="submission" date="2020-10" db="EMBL/GenBank/DDBJ databases">
        <authorList>
            <person name="Gilroy R."/>
        </authorList>
    </citation>
    <scope>NUCLEOTIDE SEQUENCE</scope>
    <source>
        <strain evidence="7">ChiBcolR7-354</strain>
    </source>
</reference>
<dbReference type="EMBL" id="DVGA01000046">
    <property type="protein sequence ID" value="HIQ78522.1"/>
    <property type="molecule type" value="Genomic_DNA"/>
</dbReference>
<comment type="similarity">
    <text evidence="1">Belongs to the 'phage' integrase family.</text>
</comment>
<dbReference type="InterPro" id="IPR050090">
    <property type="entry name" value="Tyrosine_recombinase_XerCD"/>
</dbReference>
<dbReference type="Gene3D" id="1.10.443.10">
    <property type="entry name" value="Intergrase catalytic core"/>
    <property type="match status" value="1"/>
</dbReference>
<evidence type="ECO:0000313" key="8">
    <source>
        <dbReference type="Proteomes" id="UP000824262"/>
    </source>
</evidence>
<keyword evidence="2 4" id="KW-0238">DNA-binding</keyword>
<dbReference type="PANTHER" id="PTHR30349">
    <property type="entry name" value="PHAGE INTEGRASE-RELATED"/>
    <property type="match status" value="1"/>
</dbReference>
<dbReference type="InterPro" id="IPR010998">
    <property type="entry name" value="Integrase_recombinase_N"/>
</dbReference>
<name>A0A9D0ZDA9_9FIRM</name>
<keyword evidence="3" id="KW-0233">DNA recombination</keyword>
<gene>
    <name evidence="7" type="ORF">IAB77_04620</name>
</gene>
<dbReference type="PROSITE" id="PS51898">
    <property type="entry name" value="TYR_RECOMBINASE"/>
    <property type="match status" value="1"/>
</dbReference>
<dbReference type="InterPro" id="IPR013762">
    <property type="entry name" value="Integrase-like_cat_sf"/>
</dbReference>
<dbReference type="CDD" id="cd01189">
    <property type="entry name" value="INT_ICEBs1_C_like"/>
    <property type="match status" value="1"/>
</dbReference>
<dbReference type="GO" id="GO:0006310">
    <property type="term" value="P:DNA recombination"/>
    <property type="evidence" value="ECO:0007669"/>
    <property type="project" value="UniProtKB-KW"/>
</dbReference>
<dbReference type="SUPFAM" id="SSF56349">
    <property type="entry name" value="DNA breaking-rejoining enzymes"/>
    <property type="match status" value="1"/>
</dbReference>
<dbReference type="PROSITE" id="PS51900">
    <property type="entry name" value="CB"/>
    <property type="match status" value="1"/>
</dbReference>
<evidence type="ECO:0000256" key="2">
    <source>
        <dbReference type="ARBA" id="ARBA00023125"/>
    </source>
</evidence>
<evidence type="ECO:0000256" key="4">
    <source>
        <dbReference type="PROSITE-ProRule" id="PRU01248"/>
    </source>
</evidence>
<feature type="domain" description="Tyr recombinase" evidence="5">
    <location>
        <begin position="124"/>
        <end position="320"/>
    </location>
</feature>
<evidence type="ECO:0000256" key="1">
    <source>
        <dbReference type="ARBA" id="ARBA00008857"/>
    </source>
</evidence>
<accession>A0A9D0ZDA9</accession>
<dbReference type="PANTHER" id="PTHR30349:SF64">
    <property type="entry name" value="PROPHAGE INTEGRASE INTD-RELATED"/>
    <property type="match status" value="1"/>
</dbReference>
<evidence type="ECO:0000256" key="3">
    <source>
        <dbReference type="ARBA" id="ARBA00023172"/>
    </source>
</evidence>
<reference evidence="7" key="2">
    <citation type="journal article" date="2021" name="PeerJ">
        <title>Extensive microbial diversity within the chicken gut microbiome revealed by metagenomics and culture.</title>
        <authorList>
            <person name="Gilroy R."/>
            <person name="Ravi A."/>
            <person name="Getino M."/>
            <person name="Pursley I."/>
            <person name="Horton D.L."/>
            <person name="Alikhan N.F."/>
            <person name="Baker D."/>
            <person name="Gharbi K."/>
            <person name="Hall N."/>
            <person name="Watson M."/>
            <person name="Adriaenssens E.M."/>
            <person name="Foster-Nyarko E."/>
            <person name="Jarju S."/>
            <person name="Secka A."/>
            <person name="Antonio M."/>
            <person name="Oren A."/>
            <person name="Chaudhuri R.R."/>
            <person name="La Ragione R."/>
            <person name="Hildebrand F."/>
            <person name="Pallen M.J."/>
        </authorList>
    </citation>
    <scope>NUCLEOTIDE SEQUENCE</scope>
    <source>
        <strain evidence="7">ChiBcolR7-354</strain>
    </source>
</reference>
<proteinExistence type="inferred from homology"/>
<dbReference type="AlphaFoldDB" id="A0A9D0ZDA9"/>
<dbReference type="InterPro" id="IPR044068">
    <property type="entry name" value="CB"/>
</dbReference>
<dbReference type="Gene3D" id="1.10.150.130">
    <property type="match status" value="1"/>
</dbReference>
<evidence type="ECO:0000259" key="5">
    <source>
        <dbReference type="PROSITE" id="PS51898"/>
    </source>
</evidence>
<protein>
    <submittedName>
        <fullName evidence="7">Site-specific integrase</fullName>
    </submittedName>
</protein>